<feature type="region of interest" description="Disordered" evidence="2">
    <location>
        <begin position="147"/>
        <end position="166"/>
    </location>
</feature>
<feature type="domain" description="FAD-binding" evidence="3">
    <location>
        <begin position="7"/>
        <end position="347"/>
    </location>
</feature>
<dbReference type="InterPro" id="IPR036188">
    <property type="entry name" value="FAD/NAD-bd_sf"/>
</dbReference>
<dbReference type="InterPro" id="IPR002938">
    <property type="entry name" value="FAD-bd"/>
</dbReference>
<proteinExistence type="inferred from homology"/>
<name>A0A0D8BM91_9ACTN</name>
<reference evidence="4 5" key="2">
    <citation type="journal article" date="2016" name="Genome Announc.">
        <title>Permanent Draft Genome Sequences for Two Variants of Frankia sp. Strain CpI1, the First Frankia Strain Isolated from Root Nodules of Comptonia peregrina.</title>
        <authorList>
            <person name="Oshone R."/>
            <person name="Hurst S.G.IV."/>
            <person name="Abebe-Akele F."/>
            <person name="Simpson S."/>
            <person name="Morris K."/>
            <person name="Thomas W.K."/>
            <person name="Tisa L.S."/>
        </authorList>
    </citation>
    <scope>NUCLEOTIDE SEQUENCE [LARGE SCALE GENOMIC DNA]</scope>
    <source>
        <strain evidence="5">CpI1-S</strain>
    </source>
</reference>
<dbReference type="Gene3D" id="3.50.50.60">
    <property type="entry name" value="FAD/NAD(P)-binding domain"/>
    <property type="match status" value="1"/>
</dbReference>
<dbReference type="GO" id="GO:0071949">
    <property type="term" value="F:FAD binding"/>
    <property type="evidence" value="ECO:0007669"/>
    <property type="project" value="InterPro"/>
</dbReference>
<dbReference type="InterPro" id="IPR050816">
    <property type="entry name" value="Flavin-dep_Halogenase_NPB"/>
</dbReference>
<evidence type="ECO:0000259" key="3">
    <source>
        <dbReference type="Pfam" id="PF01494"/>
    </source>
</evidence>
<dbReference type="SUPFAM" id="SSF51905">
    <property type="entry name" value="FAD/NAD(P)-binding domain"/>
    <property type="match status" value="1"/>
</dbReference>
<dbReference type="PANTHER" id="PTHR43747">
    <property type="entry name" value="FAD-BINDING PROTEIN"/>
    <property type="match status" value="1"/>
</dbReference>
<reference evidence="5" key="1">
    <citation type="submission" date="2015-02" db="EMBL/GenBank/DDBJ databases">
        <title>Draft Genome of Frankia sp. CpI1-S.</title>
        <authorList>
            <person name="Oshone R.T."/>
            <person name="Ngom M."/>
            <person name="Ghodhbane-Gtari F."/>
            <person name="Gtari M."/>
            <person name="Morris K."/>
            <person name="Thomas K."/>
            <person name="Sen A."/>
            <person name="Tisa L.S."/>
        </authorList>
    </citation>
    <scope>NUCLEOTIDE SEQUENCE [LARGE SCALE GENOMIC DNA]</scope>
    <source>
        <strain evidence="5">CpI1-S</strain>
    </source>
</reference>
<protein>
    <submittedName>
        <fullName evidence="4">Flavin-dependent dehydrogenase</fullName>
    </submittedName>
</protein>
<accession>A0A0D8BM91</accession>
<sequence>MPEVGRYDVAVVGGGPAGAATALTLARAGRRVLLLAAPAGRHGPQPAGRHGSGETLPPVGRTILRDLGLWTTFQAEGHLPCPGTNAAWGSAGLQGVDHVFDPHGHGWHLDRASFDSMMRDHAARAGADVRTAVVRHLARTAGGWRIRPDRPAADDDGVTQGAAAPEPSAEVAASWLVDATGRRALLARSRAVRHRYDRLIATSILLEPVPGDTDARTLVEARPGGWWYTSLVTTGQRAVAFFTDVDLVPPALQTAGGFLAAAQHTHHLRHRADPDRAATSPRLSPAAGRYLDPPIGAAWLAVGDAALAVDPLSSQGILNALHSGFRAGLTIAEDLAGNSRALQAYRSFIDRVTATYLRNSTEVYRQERRWTESTFWRRRHDVA</sequence>
<organism evidence="4 5">
    <name type="scientific">Frankia torreyi</name>
    <dbReference type="NCBI Taxonomy" id="1856"/>
    <lineage>
        <taxon>Bacteria</taxon>
        <taxon>Bacillati</taxon>
        <taxon>Actinomycetota</taxon>
        <taxon>Actinomycetes</taxon>
        <taxon>Frankiales</taxon>
        <taxon>Frankiaceae</taxon>
        <taxon>Frankia</taxon>
    </lineage>
</organism>
<dbReference type="Proteomes" id="UP000032545">
    <property type="component" value="Unassembled WGS sequence"/>
</dbReference>
<dbReference type="Gene3D" id="3.30.9.100">
    <property type="match status" value="1"/>
</dbReference>
<evidence type="ECO:0000256" key="1">
    <source>
        <dbReference type="ARBA" id="ARBA00038396"/>
    </source>
</evidence>
<dbReference type="OrthoDB" id="9799983at2"/>
<dbReference type="PATRIC" id="fig|1502723.3.peg.290"/>
<keyword evidence="5" id="KW-1185">Reference proteome</keyword>
<dbReference type="EMBL" id="JYFN01000002">
    <property type="protein sequence ID" value="KJE25129.1"/>
    <property type="molecule type" value="Genomic_DNA"/>
</dbReference>
<dbReference type="RefSeq" id="WP_110431403.1">
    <property type="nucleotide sequence ID" value="NZ_JYFN01000002.1"/>
</dbReference>
<evidence type="ECO:0000256" key="2">
    <source>
        <dbReference type="SAM" id="MobiDB-lite"/>
    </source>
</evidence>
<dbReference type="AlphaFoldDB" id="A0A0D8BM91"/>
<comment type="caution">
    <text evidence="4">The sequence shown here is derived from an EMBL/GenBank/DDBJ whole genome shotgun (WGS) entry which is preliminary data.</text>
</comment>
<dbReference type="PRINTS" id="PR00420">
    <property type="entry name" value="RNGMNOXGNASE"/>
</dbReference>
<evidence type="ECO:0000313" key="5">
    <source>
        <dbReference type="Proteomes" id="UP000032545"/>
    </source>
</evidence>
<comment type="similarity">
    <text evidence="1">Belongs to the flavin-dependent halogenase family. Bacterial tryptophan halogenase subfamily.</text>
</comment>
<evidence type="ECO:0000313" key="4">
    <source>
        <dbReference type="EMBL" id="KJE25129.1"/>
    </source>
</evidence>
<gene>
    <name evidence="4" type="ORF">FF36_00262</name>
</gene>
<dbReference type="Pfam" id="PF01494">
    <property type="entry name" value="FAD_binding_3"/>
    <property type="match status" value="1"/>
</dbReference>
<dbReference type="PANTHER" id="PTHR43747:SF1">
    <property type="entry name" value="SLR1998 PROTEIN"/>
    <property type="match status" value="1"/>
</dbReference>